<protein>
    <submittedName>
        <fullName evidence="6">DNA-binding response regulator</fullName>
    </submittedName>
</protein>
<dbReference type="GO" id="GO:0006355">
    <property type="term" value="P:regulation of DNA-templated transcription"/>
    <property type="evidence" value="ECO:0007669"/>
    <property type="project" value="InterPro"/>
</dbReference>
<dbReference type="PROSITE" id="PS50043">
    <property type="entry name" value="HTH_LUXR_2"/>
    <property type="match status" value="1"/>
</dbReference>
<feature type="domain" description="HTH luxR-type" evidence="4">
    <location>
        <begin position="151"/>
        <end position="216"/>
    </location>
</feature>
<feature type="domain" description="Response regulatory" evidence="5">
    <location>
        <begin position="7"/>
        <end position="125"/>
    </location>
</feature>
<dbReference type="Proteomes" id="UP000244193">
    <property type="component" value="Chromosome"/>
</dbReference>
<dbReference type="RefSeq" id="WP_108370465.1">
    <property type="nucleotide sequence ID" value="NZ_CP028811.1"/>
</dbReference>
<dbReference type="InterPro" id="IPR058245">
    <property type="entry name" value="NreC/VraR/RcsB-like_REC"/>
</dbReference>
<dbReference type="GO" id="GO:0000160">
    <property type="term" value="P:phosphorelay signal transduction system"/>
    <property type="evidence" value="ECO:0007669"/>
    <property type="project" value="InterPro"/>
</dbReference>
<evidence type="ECO:0000259" key="4">
    <source>
        <dbReference type="PROSITE" id="PS50043"/>
    </source>
</evidence>
<keyword evidence="7" id="KW-1185">Reference proteome</keyword>
<dbReference type="PRINTS" id="PR00038">
    <property type="entry name" value="HTHLUXR"/>
</dbReference>
<evidence type="ECO:0000313" key="7">
    <source>
        <dbReference type="Proteomes" id="UP000244193"/>
    </source>
</evidence>
<keyword evidence="1 3" id="KW-0597">Phosphoprotein</keyword>
<evidence type="ECO:0000256" key="2">
    <source>
        <dbReference type="ARBA" id="ARBA00023125"/>
    </source>
</evidence>
<feature type="modified residue" description="4-aspartylphosphate" evidence="3">
    <location>
        <position position="60"/>
    </location>
</feature>
<dbReference type="KEGG" id="fmg:HYN48_07210"/>
<name>A0A2S0RFL9_9FLAO</name>
<organism evidence="6 7">
    <name type="scientific">Flavobacterium magnum</name>
    <dbReference type="NCBI Taxonomy" id="2162713"/>
    <lineage>
        <taxon>Bacteria</taxon>
        <taxon>Pseudomonadati</taxon>
        <taxon>Bacteroidota</taxon>
        <taxon>Flavobacteriia</taxon>
        <taxon>Flavobacteriales</taxon>
        <taxon>Flavobacteriaceae</taxon>
        <taxon>Flavobacterium</taxon>
    </lineage>
</organism>
<dbReference type="Gene3D" id="3.40.50.2300">
    <property type="match status" value="1"/>
</dbReference>
<dbReference type="PANTHER" id="PTHR43214:SF43">
    <property type="entry name" value="TWO-COMPONENT RESPONSE REGULATOR"/>
    <property type="match status" value="1"/>
</dbReference>
<dbReference type="CDD" id="cd06170">
    <property type="entry name" value="LuxR_C_like"/>
    <property type="match status" value="1"/>
</dbReference>
<dbReference type="SMART" id="SM00448">
    <property type="entry name" value="REC"/>
    <property type="match status" value="1"/>
</dbReference>
<dbReference type="InterPro" id="IPR039420">
    <property type="entry name" value="WalR-like"/>
</dbReference>
<dbReference type="Pfam" id="PF00196">
    <property type="entry name" value="GerE"/>
    <property type="match status" value="1"/>
</dbReference>
<dbReference type="EMBL" id="CP028811">
    <property type="protein sequence ID" value="AWA29881.1"/>
    <property type="molecule type" value="Genomic_DNA"/>
</dbReference>
<dbReference type="CDD" id="cd17535">
    <property type="entry name" value="REC_NarL-like"/>
    <property type="match status" value="1"/>
</dbReference>
<accession>A0A2S0RFL9</accession>
<sequence length="224" mass="25378">MAPTKIKIALADDELLFRKGISFLLQREKNLEIIFEASNGSELIDHLKSLPEQPDIILMDLKMPLLNGVEATKVIHKMFPGIRIIALTSYNTKPFIANMIQVGAVSFIVKNATPQEVIHTINEVAQKGFYYSPDVMKIIHDDMLTKKTTRSNLDTDYLTAREIKILELICEQKNTVEIGETLFISPRTVEGHRNNLLIKTESRNIAGLVVYAIQNRIVTLKNFD</sequence>
<dbReference type="PANTHER" id="PTHR43214">
    <property type="entry name" value="TWO-COMPONENT RESPONSE REGULATOR"/>
    <property type="match status" value="1"/>
</dbReference>
<keyword evidence="2 6" id="KW-0238">DNA-binding</keyword>
<dbReference type="SMART" id="SM00421">
    <property type="entry name" value="HTH_LUXR"/>
    <property type="match status" value="1"/>
</dbReference>
<evidence type="ECO:0000259" key="5">
    <source>
        <dbReference type="PROSITE" id="PS50110"/>
    </source>
</evidence>
<proteinExistence type="predicted"/>
<dbReference type="OrthoDB" id="9797341at2"/>
<evidence type="ECO:0000313" key="6">
    <source>
        <dbReference type="EMBL" id="AWA29881.1"/>
    </source>
</evidence>
<dbReference type="PROSITE" id="PS50110">
    <property type="entry name" value="RESPONSE_REGULATORY"/>
    <property type="match status" value="1"/>
</dbReference>
<dbReference type="Pfam" id="PF00072">
    <property type="entry name" value="Response_reg"/>
    <property type="match status" value="1"/>
</dbReference>
<reference evidence="6 7" key="1">
    <citation type="submission" date="2018-04" db="EMBL/GenBank/DDBJ databases">
        <title>Genome sequencing of Flavobacterium sp. HYN0048.</title>
        <authorList>
            <person name="Yi H."/>
            <person name="Baek C."/>
        </authorList>
    </citation>
    <scope>NUCLEOTIDE SEQUENCE [LARGE SCALE GENOMIC DNA]</scope>
    <source>
        <strain evidence="6 7">HYN0048</strain>
    </source>
</reference>
<dbReference type="AlphaFoldDB" id="A0A2S0RFL9"/>
<dbReference type="InterPro" id="IPR001789">
    <property type="entry name" value="Sig_transdc_resp-reg_receiver"/>
</dbReference>
<dbReference type="SUPFAM" id="SSF46894">
    <property type="entry name" value="C-terminal effector domain of the bipartite response regulators"/>
    <property type="match status" value="1"/>
</dbReference>
<evidence type="ECO:0000256" key="3">
    <source>
        <dbReference type="PROSITE-ProRule" id="PRU00169"/>
    </source>
</evidence>
<dbReference type="GO" id="GO:0003677">
    <property type="term" value="F:DNA binding"/>
    <property type="evidence" value="ECO:0007669"/>
    <property type="project" value="UniProtKB-KW"/>
</dbReference>
<evidence type="ECO:0000256" key="1">
    <source>
        <dbReference type="ARBA" id="ARBA00022553"/>
    </source>
</evidence>
<dbReference type="InterPro" id="IPR000792">
    <property type="entry name" value="Tscrpt_reg_LuxR_C"/>
</dbReference>
<gene>
    <name evidence="6" type="ORF">HYN48_07210</name>
</gene>
<dbReference type="InterPro" id="IPR016032">
    <property type="entry name" value="Sig_transdc_resp-reg_C-effctor"/>
</dbReference>
<dbReference type="InterPro" id="IPR011006">
    <property type="entry name" value="CheY-like_superfamily"/>
</dbReference>
<dbReference type="SUPFAM" id="SSF52172">
    <property type="entry name" value="CheY-like"/>
    <property type="match status" value="1"/>
</dbReference>